<dbReference type="Proteomes" id="UP000276254">
    <property type="component" value="Chromosome"/>
</dbReference>
<dbReference type="InterPro" id="IPR010710">
    <property type="entry name" value="DUF1289"/>
</dbReference>
<gene>
    <name evidence="1" type="ORF">D3Y57_16125</name>
</gene>
<evidence type="ECO:0000313" key="1">
    <source>
        <dbReference type="EMBL" id="AYJ87176.1"/>
    </source>
</evidence>
<dbReference type="EMBL" id="CP032829">
    <property type="protein sequence ID" value="AYJ87176.1"/>
    <property type="molecule type" value="Genomic_DNA"/>
</dbReference>
<dbReference type="KEGG" id="spha:D3Y57_16125"/>
<dbReference type="RefSeq" id="WP_121154208.1">
    <property type="nucleotide sequence ID" value="NZ_CP032829.1"/>
</dbReference>
<sequence length="63" mass="6742">MKVDEVASPCTQICTIDARENVCVGCGRTLDEIGAWSGATAGDRRAILMRISAARFRASGARR</sequence>
<accession>A0A494TMY6</accession>
<dbReference type="OrthoDB" id="9811423at2"/>
<dbReference type="PANTHER" id="PTHR35175:SF2">
    <property type="entry name" value="DUF1289 DOMAIN-CONTAINING PROTEIN"/>
    <property type="match status" value="1"/>
</dbReference>
<evidence type="ECO:0000313" key="2">
    <source>
        <dbReference type="Proteomes" id="UP000276254"/>
    </source>
</evidence>
<dbReference type="AlphaFoldDB" id="A0A494TMY6"/>
<reference evidence="1 2" key="1">
    <citation type="submission" date="2018-09" db="EMBL/GenBank/DDBJ databases">
        <title>Sphingomonas peninsula sp. nov., isolated from fildes peninsula, Antarctic soil.</title>
        <authorList>
            <person name="Yingchao G."/>
        </authorList>
    </citation>
    <scope>NUCLEOTIDE SEQUENCE [LARGE SCALE GENOMIC DNA]</scope>
    <source>
        <strain evidence="1 2">YZ-8</strain>
    </source>
</reference>
<name>A0A494TMY6_SPHPE</name>
<keyword evidence="2" id="KW-1185">Reference proteome</keyword>
<dbReference type="Pfam" id="PF06945">
    <property type="entry name" value="DUF1289"/>
    <property type="match status" value="1"/>
</dbReference>
<proteinExistence type="predicted"/>
<organism evidence="1 2">
    <name type="scientific">Sphingomonas paeninsulae</name>
    <dbReference type="NCBI Taxonomy" id="2319844"/>
    <lineage>
        <taxon>Bacteria</taxon>
        <taxon>Pseudomonadati</taxon>
        <taxon>Pseudomonadota</taxon>
        <taxon>Alphaproteobacteria</taxon>
        <taxon>Sphingomonadales</taxon>
        <taxon>Sphingomonadaceae</taxon>
        <taxon>Sphingomonas</taxon>
    </lineage>
</organism>
<protein>
    <submittedName>
        <fullName evidence="1">DUF1289 domain-containing protein</fullName>
    </submittedName>
</protein>
<dbReference type="PANTHER" id="PTHR35175">
    <property type="entry name" value="DUF1289 DOMAIN-CONTAINING PROTEIN"/>
    <property type="match status" value="1"/>
</dbReference>